<dbReference type="AlphaFoldDB" id="A0A365HC03"/>
<keyword evidence="2" id="KW-0472">Membrane</keyword>
<dbReference type="EMBL" id="QLYX01000002">
    <property type="protein sequence ID" value="RAY16476.1"/>
    <property type="molecule type" value="Genomic_DNA"/>
</dbReference>
<evidence type="ECO:0000256" key="1">
    <source>
        <dbReference type="SAM" id="MobiDB-lite"/>
    </source>
</evidence>
<evidence type="ECO:0000313" key="4">
    <source>
        <dbReference type="Proteomes" id="UP000251891"/>
    </source>
</evidence>
<feature type="transmembrane region" description="Helical" evidence="2">
    <location>
        <begin position="33"/>
        <end position="54"/>
    </location>
</feature>
<comment type="caution">
    <text evidence="3">The sequence shown here is derived from an EMBL/GenBank/DDBJ whole genome shotgun (WGS) entry which is preliminary data.</text>
</comment>
<dbReference type="Proteomes" id="UP000251891">
    <property type="component" value="Unassembled WGS sequence"/>
</dbReference>
<evidence type="ECO:0000256" key="2">
    <source>
        <dbReference type="SAM" id="Phobius"/>
    </source>
</evidence>
<name>A0A365HC03_9ACTN</name>
<gene>
    <name evidence="3" type="ORF">DPM19_06320</name>
</gene>
<organism evidence="3 4">
    <name type="scientific">Actinomadura craniellae</name>
    <dbReference type="NCBI Taxonomy" id="2231787"/>
    <lineage>
        <taxon>Bacteria</taxon>
        <taxon>Bacillati</taxon>
        <taxon>Actinomycetota</taxon>
        <taxon>Actinomycetes</taxon>
        <taxon>Streptosporangiales</taxon>
        <taxon>Thermomonosporaceae</taxon>
        <taxon>Actinomadura</taxon>
    </lineage>
</organism>
<accession>A0A365HC03</accession>
<proteinExistence type="predicted"/>
<evidence type="ECO:0000313" key="3">
    <source>
        <dbReference type="EMBL" id="RAY16476.1"/>
    </source>
</evidence>
<sequence>MSDTGSRTRTRRDDDEDFWPADRSERSGSRRKLLIAAAVVVVLAVAAATAFFLLRDGETAAGDGRPVPTVYTPGDADPGTAALKLRSADARPLNAGEVFTPQAKSVGYKTYSFSLVKSEISTDCKSVTWGSRLHGDLAKYNCTQVVRGAYVSKDKRHVGQFIALNLDRQEGADQIVQYLGQGATSGFVLPLRAPGVEGFGAGFSAAYGQAYGHYAVVVWVQRAGGGKPASLNEMIDVSIPVEKPADFVWGRLSLLDGATGAGR</sequence>
<keyword evidence="2" id="KW-0812">Transmembrane</keyword>
<keyword evidence="4" id="KW-1185">Reference proteome</keyword>
<keyword evidence="2" id="KW-1133">Transmembrane helix</keyword>
<feature type="region of interest" description="Disordered" evidence="1">
    <location>
        <begin position="1"/>
        <end position="23"/>
    </location>
</feature>
<protein>
    <submittedName>
        <fullName evidence="3">Uncharacterized protein</fullName>
    </submittedName>
</protein>
<reference evidence="3 4" key="1">
    <citation type="submission" date="2018-06" db="EMBL/GenBank/DDBJ databases">
        <title>Actinomadura craniellae sp. nov. isolated from marine sponge Craniella sp.</title>
        <authorList>
            <person name="Li L."/>
            <person name="Xu Q.H."/>
            <person name="Lin H.W."/>
            <person name="Lu Y.H."/>
        </authorList>
    </citation>
    <scope>NUCLEOTIDE SEQUENCE [LARGE SCALE GENOMIC DNA]</scope>
    <source>
        <strain evidence="3 4">LHW63021</strain>
    </source>
</reference>